<evidence type="ECO:0000256" key="4">
    <source>
        <dbReference type="PROSITE-ProRule" id="PRU01161"/>
    </source>
</evidence>
<dbReference type="EMBL" id="LNYJ01000011">
    <property type="protein sequence ID" value="KTD17692.1"/>
    <property type="molecule type" value="Genomic_DNA"/>
</dbReference>
<accession>A0A0W0VC30</accession>
<evidence type="ECO:0000259" key="5">
    <source>
        <dbReference type="PROSITE" id="PS51635"/>
    </source>
</evidence>
<organism evidence="6 7">
    <name type="scientific">Legionella jordanis</name>
    <dbReference type="NCBI Taxonomy" id="456"/>
    <lineage>
        <taxon>Bacteria</taxon>
        <taxon>Pseudomonadati</taxon>
        <taxon>Pseudomonadota</taxon>
        <taxon>Gammaproteobacteria</taxon>
        <taxon>Legionellales</taxon>
        <taxon>Legionellaceae</taxon>
        <taxon>Legionella</taxon>
    </lineage>
</organism>
<dbReference type="Pfam" id="PF01734">
    <property type="entry name" value="Patatin"/>
    <property type="match status" value="1"/>
</dbReference>
<dbReference type="InterPro" id="IPR016035">
    <property type="entry name" value="Acyl_Trfase/lysoPLipase"/>
</dbReference>
<dbReference type="InterPro" id="IPR050301">
    <property type="entry name" value="NTE"/>
</dbReference>
<dbReference type="Gene3D" id="3.40.1090.10">
    <property type="entry name" value="Cytosolic phospholipase A2 catalytic domain"/>
    <property type="match status" value="2"/>
</dbReference>
<dbReference type="PANTHER" id="PTHR14226:SF78">
    <property type="entry name" value="SLR0060 PROTEIN"/>
    <property type="match status" value="1"/>
</dbReference>
<dbReference type="SUPFAM" id="SSF52151">
    <property type="entry name" value="FabD/lysophospholipase-like"/>
    <property type="match status" value="1"/>
</dbReference>
<sequence length="329" mass="36695">MKKNQRANQLKLNQLNLALEGGATHGAFIWGVLDRLLDEPDFKVEGIASSSAGSYNATILASALLSGGPAEAKKALKTFWESFASMAPFTPFHRGVLDRLIGHWNLDFSTSFLTYEWLSRALSPYLNVNPLMGIKNLLEEVIDFDNLRKSETKLFVFATNVTSGKARIFKNDDITPDVLIASSSLPTLFPATEVNGEEYWDGGYTGNPSLRPLVEDCASKDIILVHINPQHRNDVPVISPHIINRANEVAFSVRIATELYFIELLKENPDSLSGDANKWAEAKVHPIYDQEVLELDYSTKFNADFEFINFLFNKGRNAAEAFLIDQGLH</sequence>
<evidence type="ECO:0000256" key="2">
    <source>
        <dbReference type="ARBA" id="ARBA00022963"/>
    </source>
</evidence>
<feature type="domain" description="PNPLA" evidence="5">
    <location>
        <begin position="17"/>
        <end position="214"/>
    </location>
</feature>
<evidence type="ECO:0000313" key="7">
    <source>
        <dbReference type="Proteomes" id="UP000055035"/>
    </source>
</evidence>
<evidence type="ECO:0000313" key="6">
    <source>
        <dbReference type="EMBL" id="KTD17692.1"/>
    </source>
</evidence>
<dbReference type="Proteomes" id="UP000055035">
    <property type="component" value="Unassembled WGS sequence"/>
</dbReference>
<keyword evidence="1 4" id="KW-0378">Hydrolase</keyword>
<reference evidence="6 7" key="1">
    <citation type="submission" date="2015-11" db="EMBL/GenBank/DDBJ databases">
        <title>Genomic analysis of 38 Legionella species identifies large and diverse effector repertoires.</title>
        <authorList>
            <person name="Burstein D."/>
            <person name="Amaro F."/>
            <person name="Zusman T."/>
            <person name="Lifshitz Z."/>
            <person name="Cohen O."/>
            <person name="Gilbert J.A."/>
            <person name="Pupko T."/>
            <person name="Shuman H.A."/>
            <person name="Segal G."/>
        </authorList>
    </citation>
    <scope>NUCLEOTIDE SEQUENCE [LARGE SCALE GENOMIC DNA]</scope>
    <source>
        <strain evidence="6 7">BL-540</strain>
    </source>
</reference>
<comment type="caution">
    <text evidence="6">The sequence shown here is derived from an EMBL/GenBank/DDBJ whole genome shotgun (WGS) entry which is preliminary data.</text>
</comment>
<evidence type="ECO:0000256" key="3">
    <source>
        <dbReference type="ARBA" id="ARBA00023098"/>
    </source>
</evidence>
<feature type="short sequence motif" description="DGA/G" evidence="4">
    <location>
        <begin position="201"/>
        <end position="203"/>
    </location>
</feature>
<dbReference type="InterPro" id="IPR002641">
    <property type="entry name" value="PNPLA_dom"/>
</dbReference>
<keyword evidence="2 4" id="KW-0442">Lipid degradation</keyword>
<keyword evidence="7" id="KW-1185">Reference proteome</keyword>
<keyword evidence="3 4" id="KW-0443">Lipid metabolism</keyword>
<dbReference type="GO" id="GO:0016787">
    <property type="term" value="F:hydrolase activity"/>
    <property type="evidence" value="ECO:0007669"/>
    <property type="project" value="UniProtKB-UniRule"/>
</dbReference>
<protein>
    <submittedName>
        <fullName evidence="6">Esterase</fullName>
    </submittedName>
</protein>
<gene>
    <name evidence="6" type="ORF">Ljor_1998</name>
</gene>
<dbReference type="PROSITE" id="PS51635">
    <property type="entry name" value="PNPLA"/>
    <property type="match status" value="1"/>
</dbReference>
<dbReference type="STRING" id="456.Ljor_1998"/>
<dbReference type="PANTHER" id="PTHR14226">
    <property type="entry name" value="NEUROPATHY TARGET ESTERASE/SWISS CHEESE D.MELANOGASTER"/>
    <property type="match status" value="1"/>
</dbReference>
<proteinExistence type="predicted"/>
<dbReference type="RefSeq" id="WP_058471423.1">
    <property type="nucleotide sequence ID" value="NZ_CAAAIC010000001.1"/>
</dbReference>
<dbReference type="PATRIC" id="fig|456.5.peg.2131"/>
<feature type="active site" description="Proton acceptor" evidence="4">
    <location>
        <position position="201"/>
    </location>
</feature>
<dbReference type="AlphaFoldDB" id="A0A0W0VC30"/>
<comment type="caution">
    <text evidence="4">Lacks conserved residue(s) required for the propagation of feature annotation.</text>
</comment>
<dbReference type="GO" id="GO:0016042">
    <property type="term" value="P:lipid catabolic process"/>
    <property type="evidence" value="ECO:0007669"/>
    <property type="project" value="UniProtKB-UniRule"/>
</dbReference>
<name>A0A0W0VC30_9GAMM</name>
<feature type="active site" description="Nucleophile" evidence="4">
    <location>
        <position position="51"/>
    </location>
</feature>
<evidence type="ECO:0000256" key="1">
    <source>
        <dbReference type="ARBA" id="ARBA00022801"/>
    </source>
</evidence>